<feature type="compositionally biased region" description="Basic residues" evidence="1">
    <location>
        <begin position="90"/>
        <end position="99"/>
    </location>
</feature>
<organism evidence="2 3">
    <name type="scientific">Diplocarpon rosae</name>
    <dbReference type="NCBI Taxonomy" id="946125"/>
    <lineage>
        <taxon>Eukaryota</taxon>
        <taxon>Fungi</taxon>
        <taxon>Dikarya</taxon>
        <taxon>Ascomycota</taxon>
        <taxon>Pezizomycotina</taxon>
        <taxon>Leotiomycetes</taxon>
        <taxon>Helotiales</taxon>
        <taxon>Drepanopezizaceae</taxon>
        <taxon>Diplocarpon</taxon>
    </lineage>
</organism>
<reference evidence="2" key="1">
    <citation type="submission" date="2023-06" db="EMBL/GenBank/DDBJ databases">
        <title>Draft genome of Marssonina rosae.</title>
        <authorList>
            <person name="Cheng Q."/>
        </authorList>
    </citation>
    <scope>NUCLEOTIDE SEQUENCE</scope>
    <source>
        <strain evidence="2">R4</strain>
    </source>
</reference>
<feature type="compositionally biased region" description="Polar residues" evidence="1">
    <location>
        <begin position="253"/>
        <end position="268"/>
    </location>
</feature>
<comment type="caution">
    <text evidence="2">The sequence shown here is derived from an EMBL/GenBank/DDBJ whole genome shotgun (WGS) entry which is preliminary data.</text>
</comment>
<dbReference type="InterPro" id="IPR028322">
    <property type="entry name" value="PNRC-like_rgn"/>
</dbReference>
<name>A0AAD9WFV4_9HELO</name>
<accession>A0AAD9WFV4</accession>
<feature type="region of interest" description="Disordered" evidence="1">
    <location>
        <begin position="162"/>
        <end position="206"/>
    </location>
</feature>
<dbReference type="AlphaFoldDB" id="A0AAD9WFV4"/>
<feature type="compositionally biased region" description="Polar residues" evidence="1">
    <location>
        <begin position="184"/>
        <end position="198"/>
    </location>
</feature>
<feature type="region of interest" description="Disordered" evidence="1">
    <location>
        <begin position="481"/>
        <end position="514"/>
    </location>
</feature>
<dbReference type="GO" id="GO:0016071">
    <property type="term" value="P:mRNA metabolic process"/>
    <property type="evidence" value="ECO:0007669"/>
    <property type="project" value="UniProtKB-ARBA"/>
</dbReference>
<dbReference type="Proteomes" id="UP001285354">
    <property type="component" value="Unassembled WGS sequence"/>
</dbReference>
<evidence type="ECO:0008006" key="4">
    <source>
        <dbReference type="Google" id="ProtNLM"/>
    </source>
</evidence>
<evidence type="ECO:0000313" key="3">
    <source>
        <dbReference type="Proteomes" id="UP001285354"/>
    </source>
</evidence>
<feature type="compositionally biased region" description="Basic and acidic residues" evidence="1">
    <location>
        <begin position="379"/>
        <end position="391"/>
    </location>
</feature>
<dbReference type="EMBL" id="JAUBYV010000002">
    <property type="protein sequence ID" value="KAK2628623.1"/>
    <property type="molecule type" value="Genomic_DNA"/>
</dbReference>
<feature type="region of interest" description="Disordered" evidence="1">
    <location>
        <begin position="1"/>
        <end position="149"/>
    </location>
</feature>
<feature type="compositionally biased region" description="Polar residues" evidence="1">
    <location>
        <begin position="499"/>
        <end position="514"/>
    </location>
</feature>
<feature type="compositionally biased region" description="Polar residues" evidence="1">
    <location>
        <begin position="116"/>
        <end position="138"/>
    </location>
</feature>
<sequence length="514" mass="54595">MSTGNPPRRHRHTRSAAIAAATASSQSAQNPKNPHHLDLQAHLQNSQGGANLNPAYESPQPSTPPRTPQKGNQPFSPCTTSTTAPEARPKQRSRNKNRPKNVMISPAALRRGRNTPPLTGAQSAGIPSSVKPINTPSTAAYAGSTFHASPAPSAIPIPSFYSRSVPDSPGLQGLKSLKGAALPTANSTPPRTTQSVTQPPREESPLDFFFKADREEKARARSATSVKAFVPLNGPPLESPLNYDTPPVRPNLTRGSEGSSNRTYSSGMFSMELDGDRVSGTPLGPAFSTPYSERISAARSGNYSGSYFEQPPLEPQSSIDRSEALKAYLFSGQSLPFVTDPTVALAQNNMAGHTSPSAPPAGPNNPSASNRLHNNRRHLASDLKNPDDGHRIGGRSSGLRQEVRPSKTPTRTPDCMNTYGSLPKTFCNAPNASNTENEFVTQFTSPTRLEAPASPTGALPGNLDPRIQGMEESLRRILKLDSAAASASKGGQVPPSAVSPPQYTGGRSTNQWQI</sequence>
<evidence type="ECO:0000313" key="2">
    <source>
        <dbReference type="EMBL" id="KAK2628623.1"/>
    </source>
</evidence>
<feature type="region of interest" description="Disordered" evidence="1">
    <location>
        <begin position="349"/>
        <end position="417"/>
    </location>
</feature>
<dbReference type="Pfam" id="PF15365">
    <property type="entry name" value="PNRC"/>
    <property type="match status" value="1"/>
</dbReference>
<keyword evidence="3" id="KW-1185">Reference proteome</keyword>
<protein>
    <recommendedName>
        <fullName evidence="4">Proteophosphoglycan 5</fullName>
    </recommendedName>
</protein>
<feature type="region of interest" description="Disordered" evidence="1">
    <location>
        <begin position="234"/>
        <end position="287"/>
    </location>
</feature>
<proteinExistence type="predicted"/>
<feature type="compositionally biased region" description="Polar residues" evidence="1">
    <location>
        <begin position="70"/>
        <end position="84"/>
    </location>
</feature>
<gene>
    <name evidence="2" type="ORF">QTJ16_001726</name>
</gene>
<evidence type="ECO:0000256" key="1">
    <source>
        <dbReference type="SAM" id="MobiDB-lite"/>
    </source>
</evidence>
<feature type="compositionally biased region" description="Low complexity" evidence="1">
    <location>
        <begin position="15"/>
        <end position="29"/>
    </location>
</feature>